<dbReference type="InterPro" id="IPR001492">
    <property type="entry name" value="Flagellin"/>
</dbReference>
<sequence length="298" mass="33278">MRITEFMTDTTFRRQVREARGEMVKFNEQIATGKRVRKGSDDSVAFTSGKLFEDLIRRNEQFQRNADNGLFQARTVQDSLSRMEDLLSTMKARAIEAGNDTKSADERESLANQFESMRDELLNISSTKYNGLHVFSGTASDAPPFERDAGAAGGVATLSTDRPLKVMVGDASVINTTITGVELRDTRAGDMFEIIQNTIDALRANDGPQIRDSIENLDETVNHVVGLSTRIANNINRLEYTNQRLGDNIIDQKGEVSRLVDADIIDSMLNFKNAQTSYDAILSSQSRMMQTSLLDYLR</sequence>
<dbReference type="GO" id="GO:0005198">
    <property type="term" value="F:structural molecule activity"/>
    <property type="evidence" value="ECO:0007669"/>
    <property type="project" value="InterPro"/>
</dbReference>
<dbReference type="SUPFAM" id="SSF64518">
    <property type="entry name" value="Phase 1 flagellin"/>
    <property type="match status" value="1"/>
</dbReference>
<keyword evidence="3" id="KW-1185">Reference proteome</keyword>
<dbReference type="Proteomes" id="UP000245533">
    <property type="component" value="Unassembled WGS sequence"/>
</dbReference>
<proteinExistence type="predicted"/>
<dbReference type="GO" id="GO:0009288">
    <property type="term" value="C:bacterial-type flagellum"/>
    <property type="evidence" value="ECO:0007669"/>
    <property type="project" value="InterPro"/>
</dbReference>
<gene>
    <name evidence="2" type="ORF">DDZ15_15880</name>
</gene>
<evidence type="ECO:0000313" key="3">
    <source>
        <dbReference type="Proteomes" id="UP000245533"/>
    </source>
</evidence>
<dbReference type="Gene3D" id="1.20.1330.10">
    <property type="entry name" value="f41 fragment of flagellin, N-terminal domain"/>
    <property type="match status" value="1"/>
</dbReference>
<name>A0A316TKX1_9BACT</name>
<dbReference type="InterPro" id="IPR001029">
    <property type="entry name" value="Flagellin_N"/>
</dbReference>
<dbReference type="EMBL" id="QGGB01000011">
    <property type="protein sequence ID" value="PWN05203.1"/>
    <property type="molecule type" value="Genomic_DNA"/>
</dbReference>
<dbReference type="PANTHER" id="PTHR42792">
    <property type="entry name" value="FLAGELLIN"/>
    <property type="match status" value="1"/>
</dbReference>
<evidence type="ECO:0000313" key="2">
    <source>
        <dbReference type="EMBL" id="PWN05203.1"/>
    </source>
</evidence>
<evidence type="ECO:0000259" key="1">
    <source>
        <dbReference type="Pfam" id="PF00669"/>
    </source>
</evidence>
<comment type="caution">
    <text evidence="2">The sequence shown here is derived from an EMBL/GenBank/DDBJ whole genome shotgun (WGS) entry which is preliminary data.</text>
</comment>
<accession>A0A316TKX1</accession>
<dbReference type="PANTHER" id="PTHR42792:SF1">
    <property type="entry name" value="FLAGELLAR HOOK-ASSOCIATED PROTEIN 3"/>
    <property type="match status" value="1"/>
</dbReference>
<feature type="domain" description="Flagellin N-terminal" evidence="1">
    <location>
        <begin position="9"/>
        <end position="138"/>
    </location>
</feature>
<organism evidence="2 3">
    <name type="scientific">Rhodohalobacter mucosus</name>
    <dbReference type="NCBI Taxonomy" id="2079485"/>
    <lineage>
        <taxon>Bacteria</taxon>
        <taxon>Pseudomonadati</taxon>
        <taxon>Balneolota</taxon>
        <taxon>Balneolia</taxon>
        <taxon>Balneolales</taxon>
        <taxon>Balneolaceae</taxon>
        <taxon>Rhodohalobacter</taxon>
    </lineage>
</organism>
<dbReference type="AlphaFoldDB" id="A0A316TKX1"/>
<reference evidence="2 3" key="1">
    <citation type="submission" date="2018-05" db="EMBL/GenBank/DDBJ databases">
        <title>Rhodohalobacter halophilus gen. nov., sp. nov., a moderately halophilic member of the family Balneolaceae.</title>
        <authorList>
            <person name="Liu Z.-W."/>
        </authorList>
    </citation>
    <scope>NUCLEOTIDE SEQUENCE [LARGE SCALE GENOMIC DNA]</scope>
    <source>
        <strain evidence="2 3">8A47</strain>
    </source>
</reference>
<dbReference type="Pfam" id="PF00669">
    <property type="entry name" value="Flagellin_N"/>
    <property type="match status" value="1"/>
</dbReference>
<protein>
    <recommendedName>
        <fullName evidence="1">Flagellin N-terminal domain-containing protein</fullName>
    </recommendedName>
</protein>